<feature type="region of interest" description="Disordered" evidence="1">
    <location>
        <begin position="87"/>
        <end position="128"/>
    </location>
</feature>
<dbReference type="RefSeq" id="XP_014159121.1">
    <property type="nucleotide sequence ID" value="XM_014303646.1"/>
</dbReference>
<protein>
    <recommendedName>
        <fullName evidence="2">FAM50A/XAP5 C-terminal domain-containing protein</fullName>
    </recommendedName>
</protein>
<dbReference type="EMBL" id="KQ241714">
    <property type="protein sequence ID" value="KNC85219.1"/>
    <property type="molecule type" value="Genomic_DNA"/>
</dbReference>
<evidence type="ECO:0000256" key="1">
    <source>
        <dbReference type="SAM" id="MobiDB-lite"/>
    </source>
</evidence>
<dbReference type="GeneID" id="25903099"/>
<name>A0A0L0G8I6_9EUKA</name>
<dbReference type="PANTHER" id="PTHR12722">
    <property type="entry name" value="XAP-5 PROTEIN-RELATED"/>
    <property type="match status" value="1"/>
</dbReference>
<accession>A0A0L0G8I6</accession>
<organism evidence="3 4">
    <name type="scientific">Sphaeroforma arctica JP610</name>
    <dbReference type="NCBI Taxonomy" id="667725"/>
    <lineage>
        <taxon>Eukaryota</taxon>
        <taxon>Ichthyosporea</taxon>
        <taxon>Ichthyophonida</taxon>
        <taxon>Sphaeroforma</taxon>
    </lineage>
</organism>
<dbReference type="STRING" id="667725.A0A0L0G8I6"/>
<proteinExistence type="predicted"/>
<reference evidence="3 4" key="1">
    <citation type="submission" date="2011-02" db="EMBL/GenBank/DDBJ databases">
        <title>The Genome Sequence of Sphaeroforma arctica JP610.</title>
        <authorList>
            <consortium name="The Broad Institute Genome Sequencing Platform"/>
            <person name="Russ C."/>
            <person name="Cuomo C."/>
            <person name="Young S.K."/>
            <person name="Zeng Q."/>
            <person name="Gargeya S."/>
            <person name="Alvarado L."/>
            <person name="Berlin A."/>
            <person name="Chapman S.B."/>
            <person name="Chen Z."/>
            <person name="Freedman E."/>
            <person name="Gellesch M."/>
            <person name="Goldberg J."/>
            <person name="Griggs A."/>
            <person name="Gujja S."/>
            <person name="Heilman E."/>
            <person name="Heiman D."/>
            <person name="Howarth C."/>
            <person name="Mehta T."/>
            <person name="Neiman D."/>
            <person name="Pearson M."/>
            <person name="Roberts A."/>
            <person name="Saif S."/>
            <person name="Shea T."/>
            <person name="Shenoy N."/>
            <person name="Sisk P."/>
            <person name="Stolte C."/>
            <person name="Sykes S."/>
            <person name="White J."/>
            <person name="Yandava C."/>
            <person name="Burger G."/>
            <person name="Gray M.W."/>
            <person name="Holland P.W.H."/>
            <person name="King N."/>
            <person name="Lang F.B.F."/>
            <person name="Roger A.J."/>
            <person name="Ruiz-Trillo I."/>
            <person name="Haas B."/>
            <person name="Nusbaum C."/>
            <person name="Birren B."/>
        </authorList>
    </citation>
    <scope>NUCLEOTIDE SEQUENCE [LARGE SCALE GENOMIC DNA]</scope>
    <source>
        <strain evidence="3 4">JP610</strain>
    </source>
</reference>
<gene>
    <name evidence="3" type="ORF">SARC_02595</name>
</gene>
<keyword evidence="4" id="KW-1185">Reference proteome</keyword>
<dbReference type="GO" id="GO:0006325">
    <property type="term" value="P:chromatin organization"/>
    <property type="evidence" value="ECO:0007669"/>
    <property type="project" value="TreeGrafter"/>
</dbReference>
<feature type="compositionally biased region" description="Basic and acidic residues" evidence="1">
    <location>
        <begin position="87"/>
        <end position="101"/>
    </location>
</feature>
<dbReference type="InterPro" id="IPR007005">
    <property type="entry name" value="XAP5"/>
</dbReference>
<evidence type="ECO:0000259" key="2">
    <source>
        <dbReference type="Pfam" id="PF04921"/>
    </source>
</evidence>
<feature type="domain" description="FAM50A/XAP5 C-terminal" evidence="2">
    <location>
        <begin position="187"/>
        <end position="325"/>
    </location>
</feature>
<sequence length="328" mass="38261">MAEYKGAGSEADRALMLVKRREAASLDAERQRETISKANKTGLKDMKTKFQSTIDWTASQMTQSTVGLVKLNDFKNTRARIEAEKEREEREVKERLAQKKKEDRKRRRKEQKRTTVLSFDHDEDGDDEELAGASAERIIVSSKKAKKDPSVDTSFLPDKEREDIENGIREKLAKTWLEKQKKIQDEPISITYSYWDGGGHRRVVQVKKGDSIRKFLEKCLETLRYEFHDLRSISVDSLLYIKEDLIIAHHFTFYEFIINKARGKSGPLFKFDVHDDIRMVSDATVEKDETHAGKIVTRSWFDKNKHIFPASNWEEYDPQKDYGSYKIK</sequence>
<evidence type="ECO:0000313" key="3">
    <source>
        <dbReference type="EMBL" id="KNC85219.1"/>
    </source>
</evidence>
<dbReference type="Pfam" id="PF04921">
    <property type="entry name" value="XAP5"/>
    <property type="match status" value="1"/>
</dbReference>
<dbReference type="OrthoDB" id="1562195at2759"/>
<dbReference type="Proteomes" id="UP000054560">
    <property type="component" value="Unassembled WGS sequence"/>
</dbReference>
<dbReference type="InterPro" id="IPR048337">
    <property type="entry name" value="FAM50A/XAP5_C"/>
</dbReference>
<evidence type="ECO:0000313" key="4">
    <source>
        <dbReference type="Proteomes" id="UP000054560"/>
    </source>
</evidence>
<dbReference type="eggNOG" id="KOG2894">
    <property type="taxonomic scope" value="Eukaryota"/>
</dbReference>
<dbReference type="PANTHER" id="PTHR12722:SF0">
    <property type="entry name" value="PROTEIN FAM50A"/>
    <property type="match status" value="1"/>
</dbReference>
<dbReference type="GO" id="GO:0005634">
    <property type="term" value="C:nucleus"/>
    <property type="evidence" value="ECO:0007669"/>
    <property type="project" value="InterPro"/>
</dbReference>
<dbReference type="AlphaFoldDB" id="A0A0L0G8I6"/>
<feature type="compositionally biased region" description="Basic residues" evidence="1">
    <location>
        <begin position="102"/>
        <end position="111"/>
    </location>
</feature>